<evidence type="ECO:0000256" key="7">
    <source>
        <dbReference type="SAM" id="Phobius"/>
    </source>
</evidence>
<evidence type="ECO:0000313" key="10">
    <source>
        <dbReference type="Proteomes" id="UP000317422"/>
    </source>
</evidence>
<feature type="transmembrane region" description="Helical" evidence="7">
    <location>
        <begin position="350"/>
        <end position="373"/>
    </location>
</feature>
<feature type="domain" description="Major facilitator superfamily (MFS) profile" evidence="8">
    <location>
        <begin position="22"/>
        <end position="408"/>
    </location>
</feature>
<evidence type="ECO:0000256" key="1">
    <source>
        <dbReference type="ARBA" id="ARBA00004651"/>
    </source>
</evidence>
<feature type="transmembrane region" description="Helical" evidence="7">
    <location>
        <begin position="146"/>
        <end position="168"/>
    </location>
</feature>
<feature type="transmembrane region" description="Helical" evidence="7">
    <location>
        <begin position="253"/>
        <end position="273"/>
    </location>
</feature>
<comment type="caution">
    <text evidence="9">The sequence shown here is derived from an EMBL/GenBank/DDBJ whole genome shotgun (WGS) entry which is preliminary data.</text>
</comment>
<dbReference type="Pfam" id="PF07690">
    <property type="entry name" value="MFS_1"/>
    <property type="match status" value="1"/>
</dbReference>
<feature type="transmembrane region" description="Helical" evidence="7">
    <location>
        <begin position="311"/>
        <end position="330"/>
    </location>
</feature>
<keyword evidence="5 7" id="KW-0472">Membrane</keyword>
<feature type="transmembrane region" description="Helical" evidence="7">
    <location>
        <begin position="174"/>
        <end position="195"/>
    </location>
</feature>
<dbReference type="InterPro" id="IPR036259">
    <property type="entry name" value="MFS_trans_sf"/>
</dbReference>
<comment type="subcellular location">
    <subcellularLocation>
        <location evidence="1">Cell membrane</location>
        <topology evidence="1">Multi-pass membrane protein</topology>
    </subcellularLocation>
</comment>
<reference evidence="9 10" key="1">
    <citation type="submission" date="2019-06" db="EMBL/GenBank/DDBJ databases">
        <title>Sequencing the genomes of 1000 actinobacteria strains.</title>
        <authorList>
            <person name="Klenk H.-P."/>
        </authorList>
    </citation>
    <scope>NUCLEOTIDE SEQUENCE [LARGE SCALE GENOMIC DNA]</scope>
    <source>
        <strain evidence="9 10">DSM 45015</strain>
    </source>
</reference>
<dbReference type="InterPro" id="IPR020846">
    <property type="entry name" value="MFS_dom"/>
</dbReference>
<evidence type="ECO:0000256" key="4">
    <source>
        <dbReference type="ARBA" id="ARBA00022989"/>
    </source>
</evidence>
<feature type="transmembrane region" description="Helical" evidence="7">
    <location>
        <begin position="216"/>
        <end position="238"/>
    </location>
</feature>
<dbReference type="RefSeq" id="WP_170181561.1">
    <property type="nucleotide sequence ID" value="NZ_VFQC01000001.1"/>
</dbReference>
<dbReference type="EMBL" id="VFQC01000001">
    <property type="protein sequence ID" value="TQN32387.1"/>
    <property type="molecule type" value="Genomic_DNA"/>
</dbReference>
<keyword evidence="3 7" id="KW-0812">Transmembrane</keyword>
<feature type="region of interest" description="Disordered" evidence="6">
    <location>
        <begin position="408"/>
        <end position="442"/>
    </location>
</feature>
<evidence type="ECO:0000313" key="9">
    <source>
        <dbReference type="EMBL" id="TQN32387.1"/>
    </source>
</evidence>
<keyword evidence="10" id="KW-1185">Reference proteome</keyword>
<gene>
    <name evidence="9" type="ORF">FHX37_2344</name>
</gene>
<evidence type="ECO:0000256" key="2">
    <source>
        <dbReference type="ARBA" id="ARBA00022475"/>
    </source>
</evidence>
<dbReference type="PROSITE" id="PS50850">
    <property type="entry name" value="MFS"/>
    <property type="match status" value="1"/>
</dbReference>
<dbReference type="SUPFAM" id="SSF103473">
    <property type="entry name" value="MFS general substrate transporter"/>
    <property type="match status" value="1"/>
</dbReference>
<evidence type="ECO:0000256" key="6">
    <source>
        <dbReference type="SAM" id="MobiDB-lite"/>
    </source>
</evidence>
<dbReference type="Gene3D" id="1.20.1250.20">
    <property type="entry name" value="MFS general substrate transporter like domains"/>
    <property type="match status" value="2"/>
</dbReference>
<dbReference type="GO" id="GO:0022857">
    <property type="term" value="F:transmembrane transporter activity"/>
    <property type="evidence" value="ECO:0007669"/>
    <property type="project" value="InterPro"/>
</dbReference>
<dbReference type="AlphaFoldDB" id="A0A543NKR5"/>
<proteinExistence type="predicted"/>
<feature type="transmembrane region" description="Helical" evidence="7">
    <location>
        <begin position="285"/>
        <end position="305"/>
    </location>
</feature>
<sequence>MATTNEAPRSTTARSGLPVPLWVLALTLATFATGTDDMIIAGILPTLSEDLNVSEATAGQLVTLYSFTYGIGAPVMAVLVSRLSAHRLLPALTALFALFNVLMALAPTYSVLMALRFGTALAAATLVPTAAATVARHAPPERKARYLSLITAGITLSLVAGVPVGTWISGVFGWRATMVAVALAGALATVGMLRLPRGAEPQSLTLRQRLAPLGQPAVLGATLAMLVMGSGGMMPYVYLAPLYEHLTGGGPESLSVVILVFGVSGFAGVLLGGRVADTWGAGRTIATGITAACAMVVVLAVLGTTLPSGSVTLAVLVPVVAVWAGGIWAFSPPLQSWLLSRAPGSDTAVLALLTSGMYLGFSISGSLGGAVLSTYGPQALPIASVTLLGAGGAALAAVFARTARREGHHARAAGSRTSDAGAPGNPRVAEDGTVDTADVPAR</sequence>
<evidence type="ECO:0000256" key="5">
    <source>
        <dbReference type="ARBA" id="ARBA00023136"/>
    </source>
</evidence>
<feature type="transmembrane region" description="Helical" evidence="7">
    <location>
        <begin position="64"/>
        <end position="81"/>
    </location>
</feature>
<name>A0A543NKR5_9ACTN</name>
<dbReference type="GO" id="GO:0005886">
    <property type="term" value="C:plasma membrane"/>
    <property type="evidence" value="ECO:0007669"/>
    <property type="project" value="UniProtKB-SubCell"/>
</dbReference>
<dbReference type="Proteomes" id="UP000317422">
    <property type="component" value="Unassembled WGS sequence"/>
</dbReference>
<feature type="transmembrane region" description="Helical" evidence="7">
    <location>
        <begin position="379"/>
        <end position="400"/>
    </location>
</feature>
<keyword evidence="4 7" id="KW-1133">Transmembrane helix</keyword>
<dbReference type="InterPro" id="IPR050189">
    <property type="entry name" value="MFS_Efflux_Transporters"/>
</dbReference>
<evidence type="ECO:0000259" key="8">
    <source>
        <dbReference type="PROSITE" id="PS50850"/>
    </source>
</evidence>
<evidence type="ECO:0000256" key="3">
    <source>
        <dbReference type="ARBA" id="ARBA00022692"/>
    </source>
</evidence>
<organism evidence="9 10">
    <name type="scientific">Haloactinospora alba</name>
    <dbReference type="NCBI Taxonomy" id="405555"/>
    <lineage>
        <taxon>Bacteria</taxon>
        <taxon>Bacillati</taxon>
        <taxon>Actinomycetota</taxon>
        <taxon>Actinomycetes</taxon>
        <taxon>Streptosporangiales</taxon>
        <taxon>Nocardiopsidaceae</taxon>
        <taxon>Haloactinospora</taxon>
    </lineage>
</organism>
<accession>A0A543NKR5</accession>
<feature type="transmembrane region" description="Helical" evidence="7">
    <location>
        <begin position="21"/>
        <end position="44"/>
    </location>
</feature>
<feature type="transmembrane region" description="Helical" evidence="7">
    <location>
        <begin position="88"/>
        <end position="107"/>
    </location>
</feature>
<dbReference type="PANTHER" id="PTHR43124">
    <property type="entry name" value="PURINE EFFLUX PUMP PBUE"/>
    <property type="match status" value="1"/>
</dbReference>
<protein>
    <submittedName>
        <fullName evidence="9">Putative MFS family arabinose efflux permease</fullName>
    </submittedName>
</protein>
<keyword evidence="2" id="KW-1003">Cell membrane</keyword>
<dbReference type="PANTHER" id="PTHR43124:SF10">
    <property type="entry name" value="PURINE EFFLUX PUMP PBUE"/>
    <property type="match status" value="1"/>
</dbReference>
<feature type="transmembrane region" description="Helical" evidence="7">
    <location>
        <begin position="113"/>
        <end position="134"/>
    </location>
</feature>
<dbReference type="InterPro" id="IPR011701">
    <property type="entry name" value="MFS"/>
</dbReference>
<dbReference type="CDD" id="cd17324">
    <property type="entry name" value="MFS_NepI_like"/>
    <property type="match status" value="1"/>
</dbReference>